<protein>
    <submittedName>
        <fullName evidence="2">Uncharacterized protein</fullName>
    </submittedName>
</protein>
<reference evidence="2" key="1">
    <citation type="journal article" date="2003" name="Proc. Natl. Acad. Sci. U.S.A.">
        <title>Gene RB cloned from Solanum bulbocastanum confers broad spectrum resistance to potato late blight.</title>
        <authorList>
            <person name="Song J."/>
            <person name="Bradeen J.M."/>
            <person name="Naess S.K."/>
            <person name="Raasch J.A."/>
            <person name="Wielgus S.M."/>
            <person name="Haberlach G.T."/>
            <person name="Liu J."/>
            <person name="Kuang H."/>
            <person name="Austin-Phillips S."/>
            <person name="Buell C.R."/>
            <person name="Helgeson J.P."/>
            <person name="Jiang J."/>
        </authorList>
    </citation>
    <scope>NUCLEOTIDE SEQUENCE</scope>
</reference>
<dbReference type="EMBL" id="AY303170">
    <property type="protein sequence ID" value="ABI34552.1"/>
    <property type="molecule type" value="Genomic_DNA"/>
</dbReference>
<organism evidence="2">
    <name type="scientific">Solanum bulbocastanum</name>
    <name type="common">Wild potato</name>
    <dbReference type="NCBI Taxonomy" id="147425"/>
    <lineage>
        <taxon>Eukaryota</taxon>
        <taxon>Viridiplantae</taxon>
        <taxon>Streptophyta</taxon>
        <taxon>Embryophyta</taxon>
        <taxon>Tracheophyta</taxon>
        <taxon>Spermatophyta</taxon>
        <taxon>Magnoliopsida</taxon>
        <taxon>eudicotyledons</taxon>
        <taxon>Gunneridae</taxon>
        <taxon>Pentapetalae</taxon>
        <taxon>asterids</taxon>
        <taxon>lamiids</taxon>
        <taxon>Solanales</taxon>
        <taxon>Solanaceae</taxon>
        <taxon>Solanoideae</taxon>
        <taxon>Solaneae</taxon>
        <taxon>Solanum</taxon>
    </lineage>
</organism>
<accession>Q0ILG0</accession>
<dbReference type="AlphaFoldDB" id="Q0ILG0"/>
<feature type="region of interest" description="Disordered" evidence="1">
    <location>
        <begin position="64"/>
        <end position="83"/>
    </location>
</feature>
<evidence type="ECO:0000256" key="1">
    <source>
        <dbReference type="SAM" id="MobiDB-lite"/>
    </source>
</evidence>
<name>Q0ILG0_SOLBU</name>
<feature type="compositionally biased region" description="Polar residues" evidence="1">
    <location>
        <begin position="69"/>
        <end position="82"/>
    </location>
</feature>
<evidence type="ECO:0000313" key="2">
    <source>
        <dbReference type="EMBL" id="ABI34552.1"/>
    </source>
</evidence>
<sequence length="103" mass="11857">MTSLHKSSARNNHIYVITHSFPHHTSYKKRKRVEWNAIQISYIRQMTSKQNDTWTGTIDEITNAPGTPANFQQDDPESSQGLVSPRKINKDILMSNIHGFKSF</sequence>
<reference evidence="2" key="2">
    <citation type="submission" date="2006-08" db="EMBL/GenBank/DDBJ databases">
        <authorList>
            <person name="Childs K."/>
        </authorList>
    </citation>
    <scope>NUCLEOTIDE SEQUENCE</scope>
</reference>
<proteinExistence type="predicted"/>
<gene>
    <name evidence="2" type="ORF">SBB1_21t00002</name>
</gene>